<sequence>MTDWVQVREAGYAVPEGRPVRELVAELVGMLRSPDPAVRDRQAYSTLANWIDRGVLSEQELRELGDELVPRFGDAEVQARTFVPLILDVIVSSGVFEPGWVPPFERWYVGEQDLRGYDEKLGWVHAVAHGADLLGTLGQHPAVEPVQMLRLGIGRLLTPTSYVFRDMEDDRLGYALAATLTRADLTGNDATDWLEPAFRSLTAPAESITPMLTNTVRTLRVLYVFADHGLRIGDAKNLTSVPHREQLKARLADLFRTITPYWL</sequence>
<evidence type="ECO:0000313" key="1">
    <source>
        <dbReference type="EMBL" id="GAA1573108.1"/>
    </source>
</evidence>
<dbReference type="InterPro" id="IPR021247">
    <property type="entry name" value="DUF2785"/>
</dbReference>
<dbReference type="Pfam" id="PF10978">
    <property type="entry name" value="DUF2785"/>
    <property type="match status" value="1"/>
</dbReference>
<dbReference type="EMBL" id="BAAAND010000002">
    <property type="protein sequence ID" value="GAA1573108.1"/>
    <property type="molecule type" value="Genomic_DNA"/>
</dbReference>
<organism evidence="1 2">
    <name type="scientific">Kribbella karoonensis</name>
    <dbReference type="NCBI Taxonomy" id="324851"/>
    <lineage>
        <taxon>Bacteria</taxon>
        <taxon>Bacillati</taxon>
        <taxon>Actinomycetota</taxon>
        <taxon>Actinomycetes</taxon>
        <taxon>Propionibacteriales</taxon>
        <taxon>Kribbellaceae</taxon>
        <taxon>Kribbella</taxon>
    </lineage>
</organism>
<evidence type="ECO:0008006" key="3">
    <source>
        <dbReference type="Google" id="ProtNLM"/>
    </source>
</evidence>
<reference evidence="1 2" key="1">
    <citation type="journal article" date="2019" name="Int. J. Syst. Evol. Microbiol.">
        <title>The Global Catalogue of Microorganisms (GCM) 10K type strain sequencing project: providing services to taxonomists for standard genome sequencing and annotation.</title>
        <authorList>
            <consortium name="The Broad Institute Genomics Platform"/>
            <consortium name="The Broad Institute Genome Sequencing Center for Infectious Disease"/>
            <person name="Wu L."/>
            <person name="Ma J."/>
        </authorList>
    </citation>
    <scope>NUCLEOTIDE SEQUENCE [LARGE SCALE GENOMIC DNA]</scope>
    <source>
        <strain evidence="1 2">JCM 14304</strain>
    </source>
</reference>
<evidence type="ECO:0000313" key="2">
    <source>
        <dbReference type="Proteomes" id="UP001500190"/>
    </source>
</evidence>
<gene>
    <name evidence="1" type="ORF">GCM10009742_14960</name>
</gene>
<dbReference type="RefSeq" id="WP_344188681.1">
    <property type="nucleotide sequence ID" value="NZ_BAAAND010000002.1"/>
</dbReference>
<name>A0ABN2DA50_9ACTN</name>
<protein>
    <recommendedName>
        <fullName evidence="3">DUF2785 domain-containing protein</fullName>
    </recommendedName>
</protein>
<dbReference type="Proteomes" id="UP001500190">
    <property type="component" value="Unassembled WGS sequence"/>
</dbReference>
<accession>A0ABN2DA50</accession>
<proteinExistence type="predicted"/>
<comment type="caution">
    <text evidence="1">The sequence shown here is derived from an EMBL/GenBank/DDBJ whole genome shotgun (WGS) entry which is preliminary data.</text>
</comment>
<keyword evidence="2" id="KW-1185">Reference proteome</keyword>